<name>A0A6A6GT94_VIRVR</name>
<keyword evidence="2" id="KW-0812">Transmembrane</keyword>
<dbReference type="EMBL" id="ML991880">
    <property type="protein sequence ID" value="KAF2229002.1"/>
    <property type="molecule type" value="Genomic_DNA"/>
</dbReference>
<feature type="transmembrane region" description="Helical" evidence="2">
    <location>
        <begin position="6"/>
        <end position="25"/>
    </location>
</feature>
<sequence length="178" mass="18499">MNTIRSVWFGWGTLIVAGGGAYYFAKRSIASDRAERAAADRRRREASRNLEYSATTTTSSASSSHAPSHPPPSTTAKSSSKHTNDGVSAEVARRRGRDGSGHGDGDGAGAGPSASGGELAASPSSEASLDPAPTRHAPETVGQRVGEKTVNTKIQEAGQEPNTIHYEHAPCECLVNAL</sequence>
<proteinExistence type="predicted"/>
<feature type="compositionally biased region" description="Low complexity" evidence="1">
    <location>
        <begin position="53"/>
        <end position="67"/>
    </location>
</feature>
<dbReference type="PANTHER" id="PTHR41800:SF1">
    <property type="entry name" value="EXPRESSED PROTEIN"/>
    <property type="match status" value="1"/>
</dbReference>
<keyword evidence="4" id="KW-1185">Reference proteome</keyword>
<gene>
    <name evidence="3" type="ORF">EV356DRAFT_571467</name>
</gene>
<evidence type="ECO:0000313" key="4">
    <source>
        <dbReference type="Proteomes" id="UP000800092"/>
    </source>
</evidence>
<organism evidence="3 4">
    <name type="scientific">Viridothelium virens</name>
    <name type="common">Speckled blister lichen</name>
    <name type="synonym">Trypethelium virens</name>
    <dbReference type="NCBI Taxonomy" id="1048519"/>
    <lineage>
        <taxon>Eukaryota</taxon>
        <taxon>Fungi</taxon>
        <taxon>Dikarya</taxon>
        <taxon>Ascomycota</taxon>
        <taxon>Pezizomycotina</taxon>
        <taxon>Dothideomycetes</taxon>
        <taxon>Dothideomycetes incertae sedis</taxon>
        <taxon>Trypetheliales</taxon>
        <taxon>Trypetheliaceae</taxon>
        <taxon>Viridothelium</taxon>
    </lineage>
</organism>
<dbReference type="AlphaFoldDB" id="A0A6A6GT94"/>
<protein>
    <submittedName>
        <fullName evidence="3">Uncharacterized protein</fullName>
    </submittedName>
</protein>
<feature type="compositionally biased region" description="Low complexity" evidence="1">
    <location>
        <begin position="111"/>
        <end position="132"/>
    </location>
</feature>
<reference evidence="3" key="1">
    <citation type="journal article" date="2020" name="Stud. Mycol.">
        <title>101 Dothideomycetes genomes: a test case for predicting lifestyles and emergence of pathogens.</title>
        <authorList>
            <person name="Haridas S."/>
            <person name="Albert R."/>
            <person name="Binder M."/>
            <person name="Bloem J."/>
            <person name="Labutti K."/>
            <person name="Salamov A."/>
            <person name="Andreopoulos B."/>
            <person name="Baker S."/>
            <person name="Barry K."/>
            <person name="Bills G."/>
            <person name="Bluhm B."/>
            <person name="Cannon C."/>
            <person name="Castanera R."/>
            <person name="Culley D."/>
            <person name="Daum C."/>
            <person name="Ezra D."/>
            <person name="Gonzalez J."/>
            <person name="Henrissat B."/>
            <person name="Kuo A."/>
            <person name="Liang C."/>
            <person name="Lipzen A."/>
            <person name="Lutzoni F."/>
            <person name="Magnuson J."/>
            <person name="Mondo S."/>
            <person name="Nolan M."/>
            <person name="Ohm R."/>
            <person name="Pangilinan J."/>
            <person name="Park H.-J."/>
            <person name="Ramirez L."/>
            <person name="Alfaro M."/>
            <person name="Sun H."/>
            <person name="Tritt A."/>
            <person name="Yoshinaga Y."/>
            <person name="Zwiers L.-H."/>
            <person name="Turgeon B."/>
            <person name="Goodwin S."/>
            <person name="Spatafora J."/>
            <person name="Crous P."/>
            <person name="Grigoriev I."/>
        </authorList>
    </citation>
    <scope>NUCLEOTIDE SEQUENCE</scope>
    <source>
        <strain evidence="3">Tuck. ex Michener</strain>
    </source>
</reference>
<evidence type="ECO:0000313" key="3">
    <source>
        <dbReference type="EMBL" id="KAF2229002.1"/>
    </source>
</evidence>
<feature type="compositionally biased region" description="Basic and acidic residues" evidence="1">
    <location>
        <begin position="35"/>
        <end position="48"/>
    </location>
</feature>
<dbReference type="InterPro" id="IPR031833">
    <property type="entry name" value="DUF4748"/>
</dbReference>
<feature type="compositionally biased region" description="Basic and acidic residues" evidence="1">
    <location>
        <begin position="91"/>
        <end position="105"/>
    </location>
</feature>
<evidence type="ECO:0000256" key="1">
    <source>
        <dbReference type="SAM" id="MobiDB-lite"/>
    </source>
</evidence>
<evidence type="ECO:0000256" key="2">
    <source>
        <dbReference type="SAM" id="Phobius"/>
    </source>
</evidence>
<feature type="region of interest" description="Disordered" evidence="1">
    <location>
        <begin position="35"/>
        <end position="147"/>
    </location>
</feature>
<keyword evidence="2" id="KW-0472">Membrane</keyword>
<dbReference type="Proteomes" id="UP000800092">
    <property type="component" value="Unassembled WGS sequence"/>
</dbReference>
<dbReference type="OrthoDB" id="2559326at2759"/>
<keyword evidence="2" id="KW-1133">Transmembrane helix</keyword>
<dbReference type="Pfam" id="PF15932">
    <property type="entry name" value="DUF4748"/>
    <property type="match status" value="1"/>
</dbReference>
<accession>A0A6A6GT94</accession>
<dbReference type="PANTHER" id="PTHR41800">
    <property type="entry name" value="EXPRESSED PROTEIN"/>
    <property type="match status" value="1"/>
</dbReference>